<name>A0A6H9XR11_9CORY</name>
<evidence type="ECO:0000256" key="1">
    <source>
        <dbReference type="ARBA" id="ARBA00006484"/>
    </source>
</evidence>
<dbReference type="EMBL" id="UARK01000001">
    <property type="protein sequence ID" value="SPW24088.1"/>
    <property type="molecule type" value="Genomic_DNA"/>
</dbReference>
<evidence type="ECO:0000313" key="4">
    <source>
        <dbReference type="Proteomes" id="UP000249886"/>
    </source>
</evidence>
<dbReference type="Pfam" id="PF13561">
    <property type="entry name" value="adh_short_C2"/>
    <property type="match status" value="1"/>
</dbReference>
<dbReference type="GO" id="GO:0016616">
    <property type="term" value="F:oxidoreductase activity, acting on the CH-OH group of donors, NAD or NADP as acceptor"/>
    <property type="evidence" value="ECO:0007669"/>
    <property type="project" value="TreeGrafter"/>
</dbReference>
<dbReference type="InterPro" id="IPR002347">
    <property type="entry name" value="SDR_fam"/>
</dbReference>
<reference evidence="3 4" key="1">
    <citation type="submission" date="2018-06" db="EMBL/GenBank/DDBJ databases">
        <authorList>
            <consortium name="Pathogen Informatics"/>
            <person name="Doyle S."/>
        </authorList>
    </citation>
    <scope>NUCLEOTIDE SEQUENCE [LARGE SCALE GENOMIC DNA]</scope>
    <source>
        <strain evidence="3 4">NCTC10254</strain>
    </source>
</reference>
<evidence type="ECO:0000256" key="2">
    <source>
        <dbReference type="ARBA" id="ARBA00023002"/>
    </source>
</evidence>
<dbReference type="Proteomes" id="UP000249886">
    <property type="component" value="Unassembled WGS sequence"/>
</dbReference>
<evidence type="ECO:0000313" key="3">
    <source>
        <dbReference type="EMBL" id="SPW24088.1"/>
    </source>
</evidence>
<dbReference type="InterPro" id="IPR020904">
    <property type="entry name" value="Sc_DH/Rdtase_CS"/>
</dbReference>
<accession>A0A6H9XR11</accession>
<gene>
    <name evidence="3" type="primary">entA</name>
    <name evidence="3" type="ORF">NCTC10254_00453</name>
</gene>
<dbReference type="PROSITE" id="PS51257">
    <property type="entry name" value="PROKAR_LIPOPROTEIN"/>
    <property type="match status" value="1"/>
</dbReference>
<dbReference type="PROSITE" id="PS00061">
    <property type="entry name" value="ADH_SHORT"/>
    <property type="match status" value="1"/>
</dbReference>
<keyword evidence="2 3" id="KW-0560">Oxidoreductase</keyword>
<sequence length="242" mass="25758">MTNRHITMKNPPQHIIITGATGGIGAACTKLFRSHDHVVSTWDIPEVDVTDIHQVTEQFRQDVDKHGPVAALVHCAGVMEPDSATNPQNTRNMTINYGGVVNVCSVVAKHMQEQRAGAIVVVSSNAATTPRVGMASYGASKAAVTAWVRTLALESAQFGVRCNVVSPGSTDTPMLRGMWQPDTDQSEQVIAGTPQEYRLGIPLQKLAQPADIAEACAFLISPAAGHITMHDLRVDGGATLDS</sequence>
<comment type="caution">
    <text evidence="3">The sequence shown here is derived from an EMBL/GenBank/DDBJ whole genome shotgun (WGS) entry which is preliminary data.</text>
</comment>
<protein>
    <submittedName>
        <fullName evidence="3">2,3-dihydro-2,3-dihydroxybenzoate dehydrogenase</fullName>
        <ecNumber evidence="3">1.3.1.28</ecNumber>
    </submittedName>
</protein>
<dbReference type="EC" id="1.3.1.28" evidence="3"/>
<dbReference type="PRINTS" id="PR00080">
    <property type="entry name" value="SDRFAMILY"/>
</dbReference>
<dbReference type="GO" id="GO:0008667">
    <property type="term" value="F:2,3-dihydro-2,3-dihydroxybenzoate dehydrogenase activity"/>
    <property type="evidence" value="ECO:0007669"/>
    <property type="project" value="UniProtKB-EC"/>
</dbReference>
<dbReference type="GeneID" id="84573111"/>
<proteinExistence type="inferred from homology"/>
<organism evidence="3 4">
    <name type="scientific">Corynebacterium matruchotii</name>
    <dbReference type="NCBI Taxonomy" id="43768"/>
    <lineage>
        <taxon>Bacteria</taxon>
        <taxon>Bacillati</taxon>
        <taxon>Actinomycetota</taxon>
        <taxon>Actinomycetes</taxon>
        <taxon>Mycobacteriales</taxon>
        <taxon>Corynebacteriaceae</taxon>
        <taxon>Corynebacterium</taxon>
    </lineage>
</organism>
<dbReference type="RefSeq" id="WP_005524292.1">
    <property type="nucleotide sequence ID" value="NZ_CAUOYC010000003.1"/>
</dbReference>
<dbReference type="SUPFAM" id="SSF51735">
    <property type="entry name" value="NAD(P)-binding Rossmann-fold domains"/>
    <property type="match status" value="1"/>
</dbReference>
<dbReference type="PRINTS" id="PR00081">
    <property type="entry name" value="GDHRDH"/>
</dbReference>
<dbReference type="AlphaFoldDB" id="A0A6H9XR11"/>
<dbReference type="Gene3D" id="3.40.50.720">
    <property type="entry name" value="NAD(P)-binding Rossmann-like Domain"/>
    <property type="match status" value="1"/>
</dbReference>
<dbReference type="InterPro" id="IPR036291">
    <property type="entry name" value="NAD(P)-bd_dom_sf"/>
</dbReference>
<dbReference type="PANTHER" id="PTHR42760:SF115">
    <property type="entry name" value="3-OXOACYL-[ACYL-CARRIER-PROTEIN] REDUCTASE FABG"/>
    <property type="match status" value="1"/>
</dbReference>
<dbReference type="PANTHER" id="PTHR42760">
    <property type="entry name" value="SHORT-CHAIN DEHYDROGENASES/REDUCTASES FAMILY MEMBER"/>
    <property type="match status" value="1"/>
</dbReference>
<comment type="similarity">
    <text evidence="1">Belongs to the short-chain dehydrogenases/reductases (SDR) family.</text>
</comment>